<keyword evidence="3" id="KW-1185">Reference proteome</keyword>
<dbReference type="InterPro" id="IPR012964">
    <property type="entry name" value="DUF1702"/>
</dbReference>
<comment type="caution">
    <text evidence="2">The sequence shown here is derived from an EMBL/GenBank/DDBJ whole genome shotgun (WGS) entry which is preliminary data.</text>
</comment>
<organism evidence="2 3">
    <name type="scientific">Micromonospora deserti</name>
    <dbReference type="NCBI Taxonomy" id="2070366"/>
    <lineage>
        <taxon>Bacteria</taxon>
        <taxon>Bacillati</taxon>
        <taxon>Actinomycetota</taxon>
        <taxon>Actinomycetes</taxon>
        <taxon>Micromonosporales</taxon>
        <taxon>Micromonosporaceae</taxon>
        <taxon>Micromonospora</taxon>
    </lineage>
</organism>
<accession>A0A2W2C2P7</accession>
<evidence type="ECO:0000313" key="2">
    <source>
        <dbReference type="EMBL" id="PZF93711.1"/>
    </source>
</evidence>
<feature type="transmembrane region" description="Helical" evidence="1">
    <location>
        <begin position="101"/>
        <end position="122"/>
    </location>
</feature>
<evidence type="ECO:0000256" key="1">
    <source>
        <dbReference type="SAM" id="Phobius"/>
    </source>
</evidence>
<name>A0A2W2C2P7_9ACTN</name>
<proteinExistence type="predicted"/>
<protein>
    <submittedName>
        <fullName evidence="2">Enediyne biosynthesis protein</fullName>
    </submittedName>
</protein>
<gene>
    <name evidence="2" type="ORF">C1I99_20270</name>
</gene>
<keyword evidence="1" id="KW-0812">Transmembrane</keyword>
<sequence length="332" mass="35699">MSTALGSLRRLVLAPALSEVSFAARGFPGPPSAATRRLEAIPRAVVCGFEWGIETRDLTEVQQRVDLVEEGMRGFAYEGVAMAFTVLDAMGRGRRRRTRDLLLGPGAPHLFLAYIGIGFAMARLPRPLWRTVVPDLGQGPFHPTMTWLAVDGYGFDLAYFDVRRWVDEQRVPPPYAWQGRPDYFGRAVDQGIGRALWFVHGARVADVDAAVRRFAPGRQPDLWSGVGLAATFAGGCGEADLAALRRWAGPHAAELALGSVFAIRARVHAGFVPPHSAVAAAALAGLSVPAAVALADDTAPGGADADGATPPYEIWRTAIRRHFDRTVSPVAE</sequence>
<keyword evidence="1" id="KW-0472">Membrane</keyword>
<dbReference type="RefSeq" id="WP_111135806.1">
    <property type="nucleotide sequence ID" value="NZ_POUB01000154.1"/>
</dbReference>
<reference evidence="2 3" key="1">
    <citation type="submission" date="2018-01" db="EMBL/GenBank/DDBJ databases">
        <title>Draft genome sequence of Salinispora sp. 13K206.</title>
        <authorList>
            <person name="Sahin N."/>
            <person name="Saygin H."/>
            <person name="Ay H."/>
        </authorList>
    </citation>
    <scope>NUCLEOTIDE SEQUENCE [LARGE SCALE GENOMIC DNA]</scope>
    <source>
        <strain evidence="2 3">13K206</strain>
    </source>
</reference>
<dbReference type="Proteomes" id="UP000248749">
    <property type="component" value="Unassembled WGS sequence"/>
</dbReference>
<evidence type="ECO:0000313" key="3">
    <source>
        <dbReference type="Proteomes" id="UP000248749"/>
    </source>
</evidence>
<dbReference type="Pfam" id="PF08012">
    <property type="entry name" value="DUF1702"/>
    <property type="match status" value="1"/>
</dbReference>
<dbReference type="OrthoDB" id="2530105at2"/>
<keyword evidence="1" id="KW-1133">Transmembrane helix</keyword>
<dbReference type="EMBL" id="POUB01000154">
    <property type="protein sequence ID" value="PZF93711.1"/>
    <property type="molecule type" value="Genomic_DNA"/>
</dbReference>
<dbReference type="AlphaFoldDB" id="A0A2W2C2P7"/>